<proteinExistence type="inferred from homology"/>
<accession>A0ABM8TN74</accession>
<comment type="similarity">
    <text evidence="1">Belongs to the UPF0065 (bug) family.</text>
</comment>
<keyword evidence="4" id="KW-1185">Reference proteome</keyword>
<sequence length="333" mass="35434">MTQTFRHPRRQFLKLVPASLLLAGAAVALQAPAARAQTFPAKPVTLIVPYPAGGATDVQMRSLALAASKRLGQPIVIVNQPGVGGTLGPAAMARTAAPDGYTISVINAALFRLPHIQRVSYNALTDFTFIMGLNSYVYGVSVAADSRWKRVEDLIAYARANPGKLSIASVGNGTSGHIATERLAKMAGIKVNFVPFKGGADALVALIGGHVDAMIEAGWGAMAESGKVRLLAVALNERLKRWPQVPTLRELGYDIAIQSEVGLAGPKGMPPAVVQALHDAFKASLSDPGYQQALQAESMPNIYLSTAEYRQYAQTQFASDKRFVEELGIRLAD</sequence>
<dbReference type="InterPro" id="IPR042100">
    <property type="entry name" value="Bug_dom1"/>
</dbReference>
<dbReference type="PANTHER" id="PTHR42928">
    <property type="entry name" value="TRICARBOXYLATE-BINDING PROTEIN"/>
    <property type="match status" value="1"/>
</dbReference>
<dbReference type="PROSITE" id="PS51318">
    <property type="entry name" value="TAT"/>
    <property type="match status" value="1"/>
</dbReference>
<dbReference type="Gene3D" id="3.40.190.150">
    <property type="entry name" value="Bordetella uptake gene, domain 1"/>
    <property type="match status" value="1"/>
</dbReference>
<gene>
    <name evidence="3" type="ORF">LMG26411_05029</name>
</gene>
<comment type="caution">
    <text evidence="3">The sequence shown here is derived from an EMBL/GenBank/DDBJ whole genome shotgun (WGS) entry which is preliminary data.</text>
</comment>
<dbReference type="Proteomes" id="UP000672657">
    <property type="component" value="Unassembled WGS sequence"/>
</dbReference>
<dbReference type="Pfam" id="PF03401">
    <property type="entry name" value="TctC"/>
    <property type="match status" value="1"/>
</dbReference>
<evidence type="ECO:0000313" key="4">
    <source>
        <dbReference type="Proteomes" id="UP000672657"/>
    </source>
</evidence>
<feature type="signal peptide" evidence="2">
    <location>
        <begin position="1"/>
        <end position="36"/>
    </location>
</feature>
<dbReference type="PANTHER" id="PTHR42928:SF5">
    <property type="entry name" value="BLR1237 PROTEIN"/>
    <property type="match status" value="1"/>
</dbReference>
<dbReference type="InterPro" id="IPR005064">
    <property type="entry name" value="BUG"/>
</dbReference>
<dbReference type="CDD" id="cd07012">
    <property type="entry name" value="PBP2_Bug_TTT"/>
    <property type="match status" value="1"/>
</dbReference>
<organism evidence="3 4">
    <name type="scientific">Cupriavidus numazuensis</name>
    <dbReference type="NCBI Taxonomy" id="221992"/>
    <lineage>
        <taxon>Bacteria</taxon>
        <taxon>Pseudomonadati</taxon>
        <taxon>Pseudomonadota</taxon>
        <taxon>Betaproteobacteria</taxon>
        <taxon>Burkholderiales</taxon>
        <taxon>Burkholderiaceae</taxon>
        <taxon>Cupriavidus</taxon>
    </lineage>
</organism>
<dbReference type="SUPFAM" id="SSF53850">
    <property type="entry name" value="Periplasmic binding protein-like II"/>
    <property type="match status" value="1"/>
</dbReference>
<feature type="chain" id="PRO_5045468691" description="Tripartite tricarboxylate transporter substrate binding protein" evidence="2">
    <location>
        <begin position="37"/>
        <end position="333"/>
    </location>
</feature>
<reference evidence="3 4" key="1">
    <citation type="submission" date="2021-03" db="EMBL/GenBank/DDBJ databases">
        <authorList>
            <person name="Peeters C."/>
        </authorList>
    </citation>
    <scope>NUCLEOTIDE SEQUENCE [LARGE SCALE GENOMIC DNA]</scope>
    <source>
        <strain evidence="3 4">LMG 26411</strain>
    </source>
</reference>
<evidence type="ECO:0000256" key="1">
    <source>
        <dbReference type="ARBA" id="ARBA00006987"/>
    </source>
</evidence>
<dbReference type="RefSeq" id="WP_211955947.1">
    <property type="nucleotide sequence ID" value="NZ_CAJPVI010000034.1"/>
</dbReference>
<dbReference type="Gene3D" id="3.40.190.10">
    <property type="entry name" value="Periplasmic binding protein-like II"/>
    <property type="match status" value="1"/>
</dbReference>
<dbReference type="InterPro" id="IPR006311">
    <property type="entry name" value="TAT_signal"/>
</dbReference>
<dbReference type="PIRSF" id="PIRSF017082">
    <property type="entry name" value="YflP"/>
    <property type="match status" value="1"/>
</dbReference>
<protein>
    <recommendedName>
        <fullName evidence="5">Tripartite tricarboxylate transporter substrate binding protein</fullName>
    </recommendedName>
</protein>
<keyword evidence="2" id="KW-0732">Signal</keyword>
<name>A0ABM8TN74_9BURK</name>
<dbReference type="EMBL" id="CAJPVI010000034">
    <property type="protein sequence ID" value="CAG2155749.1"/>
    <property type="molecule type" value="Genomic_DNA"/>
</dbReference>
<evidence type="ECO:0000256" key="2">
    <source>
        <dbReference type="SAM" id="SignalP"/>
    </source>
</evidence>
<evidence type="ECO:0008006" key="5">
    <source>
        <dbReference type="Google" id="ProtNLM"/>
    </source>
</evidence>
<evidence type="ECO:0000313" key="3">
    <source>
        <dbReference type="EMBL" id="CAG2155749.1"/>
    </source>
</evidence>